<protein>
    <submittedName>
        <fullName evidence="1">DUF3375 family protein</fullName>
    </submittedName>
</protein>
<dbReference type="InterPro" id="IPR021804">
    <property type="entry name" value="DUF3375"/>
</dbReference>
<gene>
    <name evidence="1" type="ORF">QL112_018365</name>
</gene>
<organism evidence="1 2">
    <name type="scientific">Xenorhabdus griffiniae</name>
    <dbReference type="NCBI Taxonomy" id="351672"/>
    <lineage>
        <taxon>Bacteria</taxon>
        <taxon>Pseudomonadati</taxon>
        <taxon>Pseudomonadota</taxon>
        <taxon>Gammaproteobacteria</taxon>
        <taxon>Enterobacterales</taxon>
        <taxon>Morganellaceae</taxon>
        <taxon>Xenorhabdus</taxon>
    </lineage>
</organism>
<evidence type="ECO:0000313" key="2">
    <source>
        <dbReference type="Proteomes" id="UP001300348"/>
    </source>
</evidence>
<dbReference type="GeneID" id="88857563"/>
<accession>A0ABY9XGK6</accession>
<sequence length="310" mass="36015">MTTESSLRADFRRVEDSWREAYRVLRQSIIGEQYHRGEIVDRLLNDQEALLNTPEGRVFDSFQQQLRQSAELTTMSKRLSVILSHPAAANALSRIQRHELRWLVKRLVDESQTVLQARARSEQDVRSFMKTGLAAEHHRVGHLLNEFFNLALKLNWQRQAVRKKEVPFPAVGVAVGGIPVIERLRFKEVDDEAEQTLDLSHHVADLAQIGDDFWDAFHGLDRETLFYQTLQLLKEENRPIGLAELATLLPPVHDLETFAFWIGMAREAGIDVRDDQREYVELSEDEDHLWRFNLPTTRLESQALEDIDWE</sequence>
<keyword evidence="2" id="KW-1185">Reference proteome</keyword>
<dbReference type="Proteomes" id="UP001300348">
    <property type="component" value="Chromosome"/>
</dbReference>
<dbReference type="RefSeq" id="WP_228011605.1">
    <property type="nucleotide sequence ID" value="NZ_CAWPOC010000026.1"/>
</dbReference>
<proteinExistence type="predicted"/>
<dbReference type="Pfam" id="PF11855">
    <property type="entry name" value="DUF3375"/>
    <property type="match status" value="1"/>
</dbReference>
<reference evidence="1 2" key="1">
    <citation type="journal article" date="2023" name="Access Microbiol">
        <title>The genome of a steinernematid-associated Pseudomonas piscis bacterium encodes the biosynthesis of insect toxins.</title>
        <authorList>
            <person name="Awori R.M."/>
            <person name="Hendre P."/>
            <person name="Amugune N.O."/>
        </authorList>
    </citation>
    <scope>NUCLEOTIDE SEQUENCE [LARGE SCALE GENOMIC DNA]</scope>
    <source>
        <strain evidence="1 2">97</strain>
    </source>
</reference>
<name>A0ABY9XGK6_9GAMM</name>
<evidence type="ECO:0000313" key="1">
    <source>
        <dbReference type="EMBL" id="WNH01725.1"/>
    </source>
</evidence>
<dbReference type="EMBL" id="CP133647">
    <property type="protein sequence ID" value="WNH01725.1"/>
    <property type="molecule type" value="Genomic_DNA"/>
</dbReference>